<evidence type="ECO:0000313" key="2">
    <source>
        <dbReference type="EMBL" id="UUI02111.1"/>
    </source>
</evidence>
<reference evidence="2" key="1">
    <citation type="submission" date="2022-07" db="EMBL/GenBank/DDBJ databases">
        <title>FELIX.</title>
        <authorList>
            <person name="Wan K.H."/>
            <person name="Park S."/>
            <person name="Lawrence Q."/>
            <person name="Eichenberger J.P."/>
            <person name="Booth B.W."/>
            <person name="Piaggio A.J."/>
            <person name="Chandler J.C."/>
            <person name="Franklin A.B."/>
            <person name="Celniker S.E."/>
        </authorList>
    </citation>
    <scope>NUCLEOTIDE SEQUENCE</scope>
    <source>
        <strain evidence="2">QA-1986 374</strain>
    </source>
</reference>
<dbReference type="RefSeq" id="WP_256707380.1">
    <property type="nucleotide sequence ID" value="NZ_CP101914.1"/>
</dbReference>
<keyword evidence="1" id="KW-0472">Membrane</keyword>
<feature type="transmembrane region" description="Helical" evidence="1">
    <location>
        <begin position="5"/>
        <end position="23"/>
    </location>
</feature>
<keyword evidence="3" id="KW-1185">Reference proteome</keyword>
<keyword evidence="1" id="KW-1133">Transmembrane helix</keyword>
<feature type="transmembrane region" description="Helical" evidence="1">
    <location>
        <begin position="35"/>
        <end position="54"/>
    </location>
</feature>
<evidence type="ECO:0000256" key="1">
    <source>
        <dbReference type="SAM" id="Phobius"/>
    </source>
</evidence>
<gene>
    <name evidence="2" type="ORF">NP439_19010</name>
</gene>
<accession>A0ABY5JSS2</accession>
<keyword evidence="1" id="KW-0812">Transmembrane</keyword>
<organism evidence="2 3">
    <name type="scientific">Oceanobacillus jeddahense</name>
    <dbReference type="NCBI Taxonomy" id="1462527"/>
    <lineage>
        <taxon>Bacteria</taxon>
        <taxon>Bacillati</taxon>
        <taxon>Bacillota</taxon>
        <taxon>Bacilli</taxon>
        <taxon>Bacillales</taxon>
        <taxon>Bacillaceae</taxon>
        <taxon>Oceanobacillus</taxon>
    </lineage>
</organism>
<protein>
    <submittedName>
        <fullName evidence="2">Uncharacterized protein</fullName>
    </submittedName>
</protein>
<evidence type="ECO:0000313" key="3">
    <source>
        <dbReference type="Proteomes" id="UP001059773"/>
    </source>
</evidence>
<dbReference type="EMBL" id="CP101914">
    <property type="protein sequence ID" value="UUI02111.1"/>
    <property type="molecule type" value="Genomic_DNA"/>
</dbReference>
<dbReference type="Proteomes" id="UP001059773">
    <property type="component" value="Chromosome"/>
</dbReference>
<name>A0ABY5JSS2_9BACI</name>
<proteinExistence type="predicted"/>
<sequence length="200" mass="23729">MHIILTIILGYSFINIFETIYYLNYEETYLGTNLIWSWALYISCVLFLIAYLIFRKYNQNKYIKIANETIEEDEINPGEYYYQLPIVTLMEKMPIKVLGQNNAAFELYFNSTLHRTFFMLGLFSAPPGLKLSSNENTIILKSKKWLRYEYTVYVNGDYHGEFNAKRLVKERGVKNYIHFDYHYNNCVYQKKGEKTPSSSV</sequence>